<dbReference type="CDD" id="cd01518">
    <property type="entry name" value="RHOD_YceA"/>
    <property type="match status" value="1"/>
</dbReference>
<accession>A0A397A8X8</accession>
<dbReference type="InterPro" id="IPR001763">
    <property type="entry name" value="Rhodanese-like_dom"/>
</dbReference>
<proteinExistence type="inferred from homology"/>
<dbReference type="InterPro" id="IPR040503">
    <property type="entry name" value="TRHO_N"/>
</dbReference>
<gene>
    <name evidence="2" type="ORF">DYB36_006575</name>
</gene>
<dbReference type="Pfam" id="PF17773">
    <property type="entry name" value="UPF0176_N"/>
    <property type="match status" value="1"/>
</dbReference>
<dbReference type="Pfam" id="PF00581">
    <property type="entry name" value="Rhodanese"/>
    <property type="match status" value="1"/>
</dbReference>
<feature type="domain" description="Rhodanese" evidence="1">
    <location>
        <begin position="133"/>
        <end position="228"/>
    </location>
</feature>
<dbReference type="PANTHER" id="PTHR43268:SF7">
    <property type="entry name" value="RHODANESE DOMAIN-CONTAINING PROTEIN"/>
    <property type="match status" value="1"/>
</dbReference>
<organism evidence="2 3">
    <name type="scientific">Aphanomyces astaci</name>
    <name type="common">Crayfish plague agent</name>
    <dbReference type="NCBI Taxonomy" id="112090"/>
    <lineage>
        <taxon>Eukaryota</taxon>
        <taxon>Sar</taxon>
        <taxon>Stramenopiles</taxon>
        <taxon>Oomycota</taxon>
        <taxon>Saprolegniomycetes</taxon>
        <taxon>Saprolegniales</taxon>
        <taxon>Verrucalvaceae</taxon>
        <taxon>Aphanomyces</taxon>
    </lineage>
</organism>
<dbReference type="SUPFAM" id="SSF52821">
    <property type="entry name" value="Rhodanese/Cell cycle control phosphatase"/>
    <property type="match status" value="1"/>
</dbReference>
<sequence>MPPTSPFEVVLYYRYVHITDVDTVIASQQHLCETLSLQGRVRISEEGINGTLGGPPASIQGYVDAMESCAPFCGLNIDWKRTTDLDMLPFEDLFVRRVKEIVSIELPDDACDVANTGIHLSPIDFHAALDLSPKHSTAIIDVRNNYEYNIGHFHDALNPSTRRFGQFPHWVRDNLDDLASKDRILMYCTGGIRCEKASAYLKHLGLSNVFQLQGGIHRYLEAFPDGGAFVGKNFVFDQRVAVASSNEDVVGQCEGCGGAHDVISGIRCAYCRMHVMLCSSCESCRVFCKLHQWLGVGDVEDLTLKLGQLETQLSDNAGPKGKGRRRSIRKQMHALQATLATATAVN</sequence>
<dbReference type="HAMAP" id="MF_00469">
    <property type="entry name" value="TrhO"/>
    <property type="match status" value="1"/>
</dbReference>
<protein>
    <recommendedName>
        <fullName evidence="1">Rhodanese domain-containing protein</fullName>
    </recommendedName>
</protein>
<dbReference type="Gene3D" id="3.30.70.100">
    <property type="match status" value="1"/>
</dbReference>
<comment type="caution">
    <text evidence="2">The sequence shown here is derived from an EMBL/GenBank/DDBJ whole genome shotgun (WGS) entry which is preliminary data.</text>
</comment>
<dbReference type="PROSITE" id="PS50206">
    <property type="entry name" value="RHODANESE_3"/>
    <property type="match status" value="1"/>
</dbReference>
<dbReference type="Gene3D" id="3.40.250.10">
    <property type="entry name" value="Rhodanese-like domain"/>
    <property type="match status" value="1"/>
</dbReference>
<evidence type="ECO:0000259" key="1">
    <source>
        <dbReference type="PROSITE" id="PS50206"/>
    </source>
</evidence>
<dbReference type="InterPro" id="IPR036873">
    <property type="entry name" value="Rhodanese-like_dom_sf"/>
</dbReference>
<dbReference type="Pfam" id="PF12368">
    <property type="entry name" value="Rhodanese_C"/>
    <property type="match status" value="1"/>
</dbReference>
<dbReference type="InterPro" id="IPR020936">
    <property type="entry name" value="TrhO"/>
</dbReference>
<evidence type="ECO:0000313" key="3">
    <source>
        <dbReference type="Proteomes" id="UP000265427"/>
    </source>
</evidence>
<dbReference type="PANTHER" id="PTHR43268">
    <property type="entry name" value="THIOSULFATE SULFURTRANSFERASE/RHODANESE-LIKE DOMAIN-CONTAINING PROTEIN 2"/>
    <property type="match status" value="1"/>
</dbReference>
<dbReference type="InterPro" id="IPR022111">
    <property type="entry name" value="Rhodanese_C"/>
</dbReference>
<dbReference type="SMART" id="SM00450">
    <property type="entry name" value="RHOD"/>
    <property type="match status" value="1"/>
</dbReference>
<evidence type="ECO:0000313" key="2">
    <source>
        <dbReference type="EMBL" id="RHY02097.1"/>
    </source>
</evidence>
<dbReference type="EMBL" id="QUSZ01007605">
    <property type="protein sequence ID" value="RHY02097.1"/>
    <property type="molecule type" value="Genomic_DNA"/>
</dbReference>
<dbReference type="AlphaFoldDB" id="A0A397A8X8"/>
<name>A0A397A8X8_APHAT</name>
<dbReference type="Proteomes" id="UP000265427">
    <property type="component" value="Unassembled WGS sequence"/>
</dbReference>
<dbReference type="VEuPathDB" id="FungiDB:H257_14907"/>
<reference evidence="2 3" key="1">
    <citation type="submission" date="2018-08" db="EMBL/GenBank/DDBJ databases">
        <title>Aphanomyces genome sequencing and annotation.</title>
        <authorList>
            <person name="Minardi D."/>
            <person name="Oidtmann B."/>
            <person name="Van Der Giezen M."/>
            <person name="Studholme D.J."/>
        </authorList>
    </citation>
    <scope>NUCLEOTIDE SEQUENCE [LARGE SCALE GENOMIC DNA]</scope>
    <source>
        <strain evidence="2 3">Kv</strain>
    </source>
</reference>